<accession>A0ABR6Z6S3</accession>
<keyword evidence="1" id="KW-0812">Transmembrane</keyword>
<keyword evidence="3" id="KW-1185">Reference proteome</keyword>
<dbReference type="PROSITE" id="PS51257">
    <property type="entry name" value="PROKAR_LIPOPROTEIN"/>
    <property type="match status" value="1"/>
</dbReference>
<comment type="caution">
    <text evidence="2">The sequence shown here is derived from an EMBL/GenBank/DDBJ whole genome shotgun (WGS) entry which is preliminary data.</text>
</comment>
<evidence type="ECO:0000256" key="1">
    <source>
        <dbReference type="SAM" id="Phobius"/>
    </source>
</evidence>
<dbReference type="EMBL" id="JACOFX010000002">
    <property type="protein sequence ID" value="MBC3907075.1"/>
    <property type="molecule type" value="Genomic_DNA"/>
</dbReference>
<gene>
    <name evidence="2" type="ORF">H8L47_05825</name>
</gene>
<proteinExistence type="predicted"/>
<keyword evidence="1" id="KW-0472">Membrane</keyword>
<dbReference type="RefSeq" id="WP_186952277.1">
    <property type="nucleotide sequence ID" value="NZ_JACOFX010000002.1"/>
</dbReference>
<evidence type="ECO:0000313" key="2">
    <source>
        <dbReference type="EMBL" id="MBC3907075.1"/>
    </source>
</evidence>
<organism evidence="2 3">
    <name type="scientific">Undibacterium umbellatum</name>
    <dbReference type="NCBI Taxonomy" id="2762300"/>
    <lineage>
        <taxon>Bacteria</taxon>
        <taxon>Pseudomonadati</taxon>
        <taxon>Pseudomonadota</taxon>
        <taxon>Betaproteobacteria</taxon>
        <taxon>Burkholderiales</taxon>
        <taxon>Oxalobacteraceae</taxon>
        <taxon>Undibacterium</taxon>
    </lineage>
</organism>
<keyword evidence="1" id="KW-1133">Transmembrane helix</keyword>
<dbReference type="Proteomes" id="UP000646911">
    <property type="component" value="Unassembled WGS sequence"/>
</dbReference>
<feature type="transmembrane region" description="Helical" evidence="1">
    <location>
        <begin position="119"/>
        <end position="141"/>
    </location>
</feature>
<sequence length="142" mass="15891">MKSILLALHLVFVGLWLGCVLTEALFERALLGQGRTQELLLSNLHKRVDLYIEIPAFMLVLMTGGMLWHQAQPGMLLHIKVGFGLLAILANAYCVYLVFKRHRLAVNGLWSAFEKTDHLQHKIGAVVLIAMLMALSIGLYLL</sequence>
<evidence type="ECO:0008006" key="4">
    <source>
        <dbReference type="Google" id="ProtNLM"/>
    </source>
</evidence>
<name>A0ABR6Z6S3_9BURK</name>
<protein>
    <recommendedName>
        <fullName evidence="4">Protoporphyrinogen IX oxidase</fullName>
    </recommendedName>
</protein>
<feature type="transmembrane region" description="Helical" evidence="1">
    <location>
        <begin position="50"/>
        <end position="69"/>
    </location>
</feature>
<reference evidence="2 3" key="1">
    <citation type="submission" date="2020-08" db="EMBL/GenBank/DDBJ databases">
        <title>Novel species isolated from subtropical streams in China.</title>
        <authorList>
            <person name="Lu H."/>
        </authorList>
    </citation>
    <scope>NUCLEOTIDE SEQUENCE [LARGE SCALE GENOMIC DNA]</scope>
    <source>
        <strain evidence="2 3">NL8W</strain>
    </source>
</reference>
<evidence type="ECO:0000313" key="3">
    <source>
        <dbReference type="Proteomes" id="UP000646911"/>
    </source>
</evidence>
<feature type="transmembrane region" description="Helical" evidence="1">
    <location>
        <begin position="81"/>
        <end position="99"/>
    </location>
</feature>